<dbReference type="AlphaFoldDB" id="A0A2G5CYN2"/>
<proteinExistence type="predicted"/>
<dbReference type="InterPro" id="IPR011990">
    <property type="entry name" value="TPR-like_helical_dom_sf"/>
</dbReference>
<dbReference type="STRING" id="218851.A0A2G5CYN2"/>
<dbReference type="FunCoup" id="A0A2G5CYN2">
    <property type="interactions" value="80"/>
</dbReference>
<dbReference type="InterPro" id="IPR046960">
    <property type="entry name" value="PPR_At4g14850-like_plant"/>
</dbReference>
<dbReference type="PANTHER" id="PTHR24015:SF1825">
    <property type="entry name" value="OS04G0514500 PROTEIN"/>
    <property type="match status" value="1"/>
</dbReference>
<dbReference type="FunFam" id="1.25.40.10:FF:000682">
    <property type="entry name" value="Pentatricopeptide repeat-containing protein At3g16610"/>
    <property type="match status" value="1"/>
</dbReference>
<feature type="repeat" description="PPR" evidence="2">
    <location>
        <begin position="820"/>
        <end position="854"/>
    </location>
</feature>
<dbReference type="Pfam" id="PF13041">
    <property type="entry name" value="PPR_2"/>
    <property type="match status" value="6"/>
</dbReference>
<evidence type="ECO:0000256" key="2">
    <source>
        <dbReference type="PROSITE-ProRule" id="PRU00708"/>
    </source>
</evidence>
<organism evidence="3 4">
    <name type="scientific">Aquilegia coerulea</name>
    <name type="common">Rocky mountain columbine</name>
    <dbReference type="NCBI Taxonomy" id="218851"/>
    <lineage>
        <taxon>Eukaryota</taxon>
        <taxon>Viridiplantae</taxon>
        <taxon>Streptophyta</taxon>
        <taxon>Embryophyta</taxon>
        <taxon>Tracheophyta</taxon>
        <taxon>Spermatophyta</taxon>
        <taxon>Magnoliopsida</taxon>
        <taxon>Ranunculales</taxon>
        <taxon>Ranunculaceae</taxon>
        <taxon>Thalictroideae</taxon>
        <taxon>Aquilegia</taxon>
    </lineage>
</organism>
<dbReference type="Pfam" id="PF01535">
    <property type="entry name" value="PPR"/>
    <property type="match status" value="6"/>
</dbReference>
<feature type="non-terminal residue" evidence="3">
    <location>
        <position position="1"/>
    </location>
</feature>
<dbReference type="Pfam" id="PF20431">
    <property type="entry name" value="E_motif"/>
    <property type="match status" value="1"/>
</dbReference>
<dbReference type="PANTHER" id="PTHR24015">
    <property type="entry name" value="OS07G0578800 PROTEIN-RELATED"/>
    <property type="match status" value="1"/>
</dbReference>
<dbReference type="FunFam" id="1.25.40.10:FF:000436">
    <property type="entry name" value="Pentatricopeptide repeat-containing protein At5g39350 family"/>
    <property type="match status" value="2"/>
</dbReference>
<evidence type="ECO:0000313" key="3">
    <source>
        <dbReference type="EMBL" id="PIA36373.1"/>
    </source>
</evidence>
<dbReference type="Gene3D" id="1.25.40.10">
    <property type="entry name" value="Tetratricopeptide repeat domain"/>
    <property type="match status" value="6"/>
</dbReference>
<evidence type="ECO:0000313" key="4">
    <source>
        <dbReference type="Proteomes" id="UP000230069"/>
    </source>
</evidence>
<evidence type="ECO:0000256" key="1">
    <source>
        <dbReference type="ARBA" id="ARBA00022737"/>
    </source>
</evidence>
<keyword evidence="4" id="KW-1185">Reference proteome</keyword>
<accession>A0A2G5CYN2</accession>
<dbReference type="InterPro" id="IPR046848">
    <property type="entry name" value="E_motif"/>
</dbReference>
<feature type="repeat" description="PPR" evidence="2">
    <location>
        <begin position="312"/>
        <end position="346"/>
    </location>
</feature>
<dbReference type="GO" id="GO:0009451">
    <property type="term" value="P:RNA modification"/>
    <property type="evidence" value="ECO:0007669"/>
    <property type="project" value="InterPro"/>
</dbReference>
<gene>
    <name evidence="3" type="ORF">AQUCO_03400338v1</name>
</gene>
<dbReference type="InterPro" id="IPR002885">
    <property type="entry name" value="PPR_rpt"/>
</dbReference>
<dbReference type="InParanoid" id="A0A2G5CYN2"/>
<dbReference type="NCBIfam" id="TIGR00756">
    <property type="entry name" value="PPR"/>
    <property type="match status" value="6"/>
</dbReference>
<feature type="repeat" description="PPR" evidence="2">
    <location>
        <begin position="145"/>
        <end position="179"/>
    </location>
</feature>
<dbReference type="Proteomes" id="UP000230069">
    <property type="component" value="Unassembled WGS sequence"/>
</dbReference>
<feature type="repeat" description="PPR" evidence="2">
    <location>
        <begin position="718"/>
        <end position="752"/>
    </location>
</feature>
<feature type="repeat" description="PPR" evidence="2">
    <location>
        <begin position="615"/>
        <end position="649"/>
    </location>
</feature>
<sequence length="1048" mass="117460">NSKFSTYPDSLRIDSKLMFSKYRLRSYSPNLNSVSFLRFNFSTAILSQIKEPNQELSSFIERDVYTRLLKACLQECKLFQTRYLLDEMPQRKLQARKNCKILHGQSLKFGFGLKGNLGNAIVDLYAKCGDTHFTQMAFDRLDDRDVWSWNSILSLYSRRGSPEEVIRSFASMQNANERPNQFTFALVLSSCGRLGDIGVGRQVHCYVLKTGYESDSYCEGSLIDMYVKCDVVVDARQVFDGADYHDTVSWTSMIVGYFRVGFHEEAIKVFNDMKRVGGEPDQVAFVTVINVCVALERLDDAVDLFSQMPAPNVVAWNVMISGHAQSGYIVESIAFYRSMRVYGVKPTRSTLGSVLSAIANLKAIDEGQIVHSEAIRLGLDSNVYVGSSLINMYAKCQIMESAKNVFDELDEKNNVLWNVMLGGYAQNAHHAKVMEMFTDMRACGFQPDGFTYTSILSACACLENLDAGRQLHSFIIKSNLESNLYVGNAMVDMYAKSGDLKNARRLFELIQYPDSISWNAIIVGYVHEEDEDEALNMFRRMTYDKIVPDQVSLSSTLSACANIRALQLGKEVHCYAVKSGFDLNIYAGSSLIDMYAKCGVMKAAYKVFTRMPEQSLVSRNALIAGYVQHNNSEKAIKLFQDLLEEGMKPSKFTFASMVAACSGSVKTNMAKQVHCYTLKSGVLHDDEFLGVSLLGAYLNLDSKEDAKNLFMEFQNHRSRVLWTAIISRHAQNGQTEEALWLFRSMRMDDALPDQATFVSVLSACASLAALKEGRQIHSLVVKTAFNFDEYTCSALLDMYAKCGEVGYSVQVFNEMDFKKDVISWNSMIVGFAKNGYADDSLMIFDQMNHTCIKPDDITFLGVLSACSHAGMVSEGLGYFNDMINYHGIQPRSDHYACMIDLLGRGGLLKEAEEFINDLPIEPDAMVWASLLSACRLHGDDILGQVAAEKLIELEPQNSAPYILLSNIYAASKNWDGVNMVRKSMRERRVTKFPGCNWIVVGKKTDLFVAGDKLHPSAGEIRALLKDMTSLMKDHGYIAPVESILHDDD</sequence>
<dbReference type="GO" id="GO:0005739">
    <property type="term" value="C:mitochondrion"/>
    <property type="evidence" value="ECO:0007669"/>
    <property type="project" value="TreeGrafter"/>
</dbReference>
<feature type="repeat" description="PPR" evidence="2">
    <location>
        <begin position="514"/>
        <end position="548"/>
    </location>
</feature>
<feature type="repeat" description="PPR" evidence="2">
    <location>
        <begin position="246"/>
        <end position="280"/>
    </location>
</feature>
<dbReference type="FunFam" id="1.25.40.10:FF:000366">
    <property type="entry name" value="Pentatricopeptide (PPR) repeat-containing protein"/>
    <property type="match status" value="1"/>
</dbReference>
<protein>
    <recommendedName>
        <fullName evidence="5">Pentacotripeptide-repeat region of PRORP domain-containing protein</fullName>
    </recommendedName>
</protein>
<name>A0A2G5CYN2_AQUCA</name>
<reference evidence="3 4" key="1">
    <citation type="submission" date="2017-09" db="EMBL/GenBank/DDBJ databases">
        <title>WGS assembly of Aquilegia coerulea Goldsmith.</title>
        <authorList>
            <person name="Hodges S."/>
            <person name="Kramer E."/>
            <person name="Nordborg M."/>
            <person name="Tomkins J."/>
            <person name="Borevitz J."/>
            <person name="Derieg N."/>
            <person name="Yan J."/>
            <person name="Mihaltcheva S."/>
            <person name="Hayes R.D."/>
            <person name="Rokhsar D."/>
        </authorList>
    </citation>
    <scope>NUCLEOTIDE SEQUENCE [LARGE SCALE GENOMIC DNA]</scope>
    <source>
        <strain evidence="4">cv. Goldsmith</strain>
    </source>
</reference>
<dbReference type="FunFam" id="1.25.40.10:FF:000031">
    <property type="entry name" value="Pentatricopeptide repeat-containing protein mitochondrial"/>
    <property type="match status" value="1"/>
</dbReference>
<dbReference type="FunFam" id="1.25.40.10:FF:000351">
    <property type="entry name" value="Pentatricopeptide repeat-containing protein"/>
    <property type="match status" value="1"/>
</dbReference>
<feature type="repeat" description="PPR" evidence="2">
    <location>
        <begin position="413"/>
        <end position="447"/>
    </location>
</feature>
<dbReference type="EMBL" id="KZ305051">
    <property type="protein sequence ID" value="PIA36373.1"/>
    <property type="molecule type" value="Genomic_DNA"/>
</dbReference>
<keyword evidence="1" id="KW-0677">Repeat</keyword>
<dbReference type="GO" id="GO:0003723">
    <property type="term" value="F:RNA binding"/>
    <property type="evidence" value="ECO:0007669"/>
    <property type="project" value="InterPro"/>
</dbReference>
<dbReference type="OrthoDB" id="1934782at2759"/>
<dbReference type="PROSITE" id="PS51375">
    <property type="entry name" value="PPR"/>
    <property type="match status" value="8"/>
</dbReference>
<evidence type="ECO:0008006" key="5">
    <source>
        <dbReference type="Google" id="ProtNLM"/>
    </source>
</evidence>